<reference evidence="1 2" key="1">
    <citation type="submission" date="2020-08" db="EMBL/GenBank/DDBJ databases">
        <authorList>
            <person name="Liu C."/>
            <person name="Sun Q."/>
        </authorList>
    </citation>
    <scope>NUCLEOTIDE SEQUENCE [LARGE SCALE GENOMIC DNA]</scope>
    <source>
        <strain evidence="1 2">NSJ-61</strain>
    </source>
</reference>
<accession>A0A7G9GPR0</accession>
<dbReference type="KEGG" id="ehn:H9Q80_02235"/>
<evidence type="ECO:0000313" key="1">
    <source>
        <dbReference type="EMBL" id="QNM12792.1"/>
    </source>
</evidence>
<dbReference type="EMBL" id="CP060636">
    <property type="protein sequence ID" value="QNM12792.1"/>
    <property type="molecule type" value="Genomic_DNA"/>
</dbReference>
<proteinExistence type="predicted"/>
<organism evidence="1 2">
    <name type="scientific">[Eubacterium] hominis</name>
    <dbReference type="NCBI Taxonomy" id="2764325"/>
    <lineage>
        <taxon>Bacteria</taxon>
        <taxon>Bacillati</taxon>
        <taxon>Bacillota</taxon>
        <taxon>Erysipelotrichia</taxon>
        <taxon>Erysipelotrichales</taxon>
        <taxon>Erysipelotrichaceae</taxon>
        <taxon>Amedibacillus</taxon>
    </lineage>
</organism>
<sequence length="243" mass="27954">MAEKTAIKTSEKSLNIYQKMLKAQSMIETVAKNIEVEAGKQRTYKAVNESDVLDAVKKAEHECGIYSFPYSREVYETKETKNQYGTVSFWMRFKVVYRFVNVDDTNDYIDITSYGDGVDSLDKAPGKGMTYADKYALMKAYKISTGDDADKEASTEQTEVKEQHHKSIDELVYEWSKCRKKLSELGVDYRSESISSWIAEKTGCDNQDADMNNPEKIEKVNQAYRTLIKSKMEEGSYEEWLNQ</sequence>
<dbReference type="InterPro" id="IPR007499">
    <property type="entry name" value="ERF_bacteria_virus"/>
</dbReference>
<protein>
    <submittedName>
        <fullName evidence="1">ERF family protein</fullName>
    </submittedName>
</protein>
<dbReference type="Pfam" id="PF04404">
    <property type="entry name" value="ERF"/>
    <property type="match status" value="1"/>
</dbReference>
<gene>
    <name evidence="1" type="ORF">H9Q80_02235</name>
</gene>
<evidence type="ECO:0000313" key="2">
    <source>
        <dbReference type="Proteomes" id="UP000515856"/>
    </source>
</evidence>
<dbReference type="Proteomes" id="UP000515856">
    <property type="component" value="Chromosome"/>
</dbReference>
<dbReference type="AlphaFoldDB" id="A0A7G9GPR0"/>
<name>A0A7G9GPR0_9FIRM</name>
<dbReference type="RefSeq" id="WP_158552348.1">
    <property type="nucleotide sequence ID" value="NZ_CP060636.1"/>
</dbReference>
<keyword evidence="2" id="KW-1185">Reference proteome</keyword>